<sequence>MQEIFDENVFKKGIGRQINLPFLKAVSTAFKNIRVRFGRSFITIGGIFFSLTFLMSTFTNNVIAQSLLASGTDEVKFLLQPMAQEVQARQVWLISLSLLVCIIGIMNAMLTSVTERYREIGTWKCLGALDRFIVELFLLESTFQGLIGSIGGAILGFLFPLFVNIGKYGTQVIEVLPWLEILKYGAITIVIGLVLSIAGAIYPAYRATQMVPADAMRQEM</sequence>
<proteinExistence type="inferred from homology"/>
<dbReference type="Pfam" id="PF02687">
    <property type="entry name" value="FtsX"/>
    <property type="match status" value="1"/>
</dbReference>
<dbReference type="EMBL" id="MNUO01000128">
    <property type="protein sequence ID" value="OIN95755.1"/>
    <property type="molecule type" value="Genomic_DNA"/>
</dbReference>
<name>A0A1J4S8J8_9BACT</name>
<dbReference type="InterPro" id="IPR050250">
    <property type="entry name" value="Macrolide_Exporter_MacB"/>
</dbReference>
<keyword evidence="2" id="KW-1003">Cell membrane</keyword>
<feature type="transmembrane region" description="Helical" evidence="7">
    <location>
        <begin position="91"/>
        <end position="111"/>
    </location>
</feature>
<evidence type="ECO:0000256" key="3">
    <source>
        <dbReference type="ARBA" id="ARBA00022692"/>
    </source>
</evidence>
<dbReference type="Proteomes" id="UP000182278">
    <property type="component" value="Unassembled WGS sequence"/>
</dbReference>
<accession>A0A1J4S8J8</accession>
<organism evidence="9 10">
    <name type="scientific">Candidatus Desantisbacteria bacterium CG1_02_38_46</name>
    <dbReference type="NCBI Taxonomy" id="1817893"/>
    <lineage>
        <taxon>Bacteria</taxon>
        <taxon>Candidatus Desantisiibacteriota</taxon>
    </lineage>
</organism>
<reference evidence="9 10" key="1">
    <citation type="journal article" date="2016" name="Environ. Microbiol.">
        <title>Genomic resolution of a cold subsurface aquifer community provides metabolic insights for novel microbes adapted to high CO concentrations.</title>
        <authorList>
            <person name="Probst A.J."/>
            <person name="Castelle C.J."/>
            <person name="Singh A."/>
            <person name="Brown C.T."/>
            <person name="Anantharaman K."/>
            <person name="Sharon I."/>
            <person name="Hug L.A."/>
            <person name="Burstein D."/>
            <person name="Emerson J.B."/>
            <person name="Thomas B.C."/>
            <person name="Banfield J.F."/>
        </authorList>
    </citation>
    <scope>NUCLEOTIDE SEQUENCE [LARGE SCALE GENOMIC DNA]</scope>
    <source>
        <strain evidence="9">CG1_02_38_46</strain>
    </source>
</reference>
<evidence type="ECO:0000313" key="10">
    <source>
        <dbReference type="Proteomes" id="UP000182278"/>
    </source>
</evidence>
<evidence type="ECO:0000256" key="1">
    <source>
        <dbReference type="ARBA" id="ARBA00004651"/>
    </source>
</evidence>
<feature type="transmembrane region" description="Helical" evidence="7">
    <location>
        <begin position="132"/>
        <end position="161"/>
    </location>
</feature>
<feature type="domain" description="ABC3 transporter permease C-terminal" evidence="8">
    <location>
        <begin position="94"/>
        <end position="210"/>
    </location>
</feature>
<evidence type="ECO:0000256" key="5">
    <source>
        <dbReference type="ARBA" id="ARBA00023136"/>
    </source>
</evidence>
<dbReference type="GO" id="GO:0022857">
    <property type="term" value="F:transmembrane transporter activity"/>
    <property type="evidence" value="ECO:0007669"/>
    <property type="project" value="TreeGrafter"/>
</dbReference>
<gene>
    <name evidence="9" type="ORF">AUJ66_08295</name>
</gene>
<comment type="similarity">
    <text evidence="6">Belongs to the ABC-4 integral membrane protein family.</text>
</comment>
<dbReference type="AlphaFoldDB" id="A0A1J4S8J8"/>
<dbReference type="PANTHER" id="PTHR30572">
    <property type="entry name" value="MEMBRANE COMPONENT OF TRANSPORTER-RELATED"/>
    <property type="match status" value="1"/>
</dbReference>
<evidence type="ECO:0000256" key="7">
    <source>
        <dbReference type="SAM" id="Phobius"/>
    </source>
</evidence>
<dbReference type="GO" id="GO:0005886">
    <property type="term" value="C:plasma membrane"/>
    <property type="evidence" value="ECO:0007669"/>
    <property type="project" value="UniProtKB-SubCell"/>
</dbReference>
<comment type="subcellular location">
    <subcellularLocation>
        <location evidence="1">Cell membrane</location>
        <topology evidence="1">Multi-pass membrane protein</topology>
    </subcellularLocation>
</comment>
<keyword evidence="5 7" id="KW-0472">Membrane</keyword>
<keyword evidence="4 7" id="KW-1133">Transmembrane helix</keyword>
<keyword evidence="3 7" id="KW-0812">Transmembrane</keyword>
<evidence type="ECO:0000256" key="2">
    <source>
        <dbReference type="ARBA" id="ARBA00022475"/>
    </source>
</evidence>
<evidence type="ECO:0000259" key="8">
    <source>
        <dbReference type="Pfam" id="PF02687"/>
    </source>
</evidence>
<evidence type="ECO:0000313" key="9">
    <source>
        <dbReference type="EMBL" id="OIN95755.1"/>
    </source>
</evidence>
<dbReference type="PANTHER" id="PTHR30572:SF4">
    <property type="entry name" value="ABC TRANSPORTER PERMEASE YTRF"/>
    <property type="match status" value="1"/>
</dbReference>
<dbReference type="STRING" id="1817893.AUJ66_08295"/>
<comment type="caution">
    <text evidence="9">The sequence shown here is derived from an EMBL/GenBank/DDBJ whole genome shotgun (WGS) entry which is preliminary data.</text>
</comment>
<feature type="transmembrane region" description="Helical" evidence="7">
    <location>
        <begin position="40"/>
        <end position="58"/>
    </location>
</feature>
<evidence type="ECO:0000256" key="4">
    <source>
        <dbReference type="ARBA" id="ARBA00022989"/>
    </source>
</evidence>
<dbReference type="InterPro" id="IPR003838">
    <property type="entry name" value="ABC3_permease_C"/>
</dbReference>
<evidence type="ECO:0000256" key="6">
    <source>
        <dbReference type="ARBA" id="ARBA00038076"/>
    </source>
</evidence>
<feature type="transmembrane region" description="Helical" evidence="7">
    <location>
        <begin position="181"/>
        <end position="202"/>
    </location>
</feature>
<protein>
    <recommendedName>
        <fullName evidence="8">ABC3 transporter permease C-terminal domain-containing protein</fullName>
    </recommendedName>
</protein>